<accession>A0A1H6R4A2</accession>
<dbReference type="InterPro" id="IPR002816">
    <property type="entry name" value="TraB/PrgY/GumN_fam"/>
</dbReference>
<feature type="chain" id="PRO_5011473981" description="TraB family protein" evidence="1">
    <location>
        <begin position="27"/>
        <end position="316"/>
    </location>
</feature>
<evidence type="ECO:0000256" key="1">
    <source>
        <dbReference type="SAM" id="SignalP"/>
    </source>
</evidence>
<gene>
    <name evidence="2" type="ORF">SAMN04244579_00634</name>
</gene>
<dbReference type="CDD" id="cd14789">
    <property type="entry name" value="Tiki"/>
    <property type="match status" value="1"/>
</dbReference>
<name>A0A1H6R4A2_9GAMM</name>
<dbReference type="InterPro" id="IPR047111">
    <property type="entry name" value="YbaP-like"/>
</dbReference>
<organism evidence="2 3">
    <name type="scientific">Azotobacter beijerinckii</name>
    <dbReference type="NCBI Taxonomy" id="170623"/>
    <lineage>
        <taxon>Bacteria</taxon>
        <taxon>Pseudomonadati</taxon>
        <taxon>Pseudomonadota</taxon>
        <taxon>Gammaproteobacteria</taxon>
        <taxon>Pseudomonadales</taxon>
        <taxon>Pseudomonadaceae</taxon>
        <taxon>Azotobacter</taxon>
    </lineage>
</organism>
<feature type="signal peptide" evidence="1">
    <location>
        <begin position="1"/>
        <end position="26"/>
    </location>
</feature>
<dbReference type="PANTHER" id="PTHR40590">
    <property type="entry name" value="CYTOPLASMIC PROTEIN-RELATED"/>
    <property type="match status" value="1"/>
</dbReference>
<dbReference type="PANTHER" id="PTHR40590:SF1">
    <property type="entry name" value="CYTOPLASMIC PROTEIN"/>
    <property type="match status" value="1"/>
</dbReference>
<evidence type="ECO:0000313" key="2">
    <source>
        <dbReference type="EMBL" id="SEI46620.1"/>
    </source>
</evidence>
<dbReference type="Proteomes" id="UP000199005">
    <property type="component" value="Unassembled WGS sequence"/>
</dbReference>
<dbReference type="AlphaFoldDB" id="A0A1H6R4A2"/>
<protein>
    <recommendedName>
        <fullName evidence="4">TraB family protein</fullName>
    </recommendedName>
</protein>
<dbReference type="EMBL" id="FNYO01000005">
    <property type="protein sequence ID" value="SEI46620.1"/>
    <property type="molecule type" value="Genomic_DNA"/>
</dbReference>
<sequence length="316" mass="34673">MEMEIRLCLALGALLAGLAAGGPGVADGPTAATAPEGWRTDRGVLFRVVSRRHAPRGAAAPQPAFSLILGTLHFGSPEALGLDPPRLQERIGQMHGFIGEVDDREPWRPALQRYRLLDGAATLPGLIGARRFARLAERLPLPGAELPRLRPWVVLALLEGRGEIPTPVPLDEHLQRWAEQRGLRVRALETLEQQLAALDCVPPQEQALVLRQRLDRSDDWRAAAERVLGYYRAGDLPAWFDEELASPGLDRQAATLEARARDCLLDSRNRRWLPRLAAELRQGGVFVAVGALHLTGPAGLLEGLRRHGYAVYPEPP</sequence>
<dbReference type="STRING" id="170623.SAMN04244579_00634"/>
<evidence type="ECO:0008006" key="4">
    <source>
        <dbReference type="Google" id="ProtNLM"/>
    </source>
</evidence>
<dbReference type="RefSeq" id="WP_175559709.1">
    <property type="nucleotide sequence ID" value="NZ_FNYO01000005.1"/>
</dbReference>
<keyword evidence="1" id="KW-0732">Signal</keyword>
<reference evidence="2 3" key="1">
    <citation type="submission" date="2016-10" db="EMBL/GenBank/DDBJ databases">
        <authorList>
            <person name="de Groot N.N."/>
        </authorList>
    </citation>
    <scope>NUCLEOTIDE SEQUENCE [LARGE SCALE GENOMIC DNA]</scope>
    <source>
        <strain evidence="2 3">DSM 1041</strain>
    </source>
</reference>
<proteinExistence type="predicted"/>
<dbReference type="Pfam" id="PF01963">
    <property type="entry name" value="TraB_PrgY_gumN"/>
    <property type="match status" value="1"/>
</dbReference>
<evidence type="ECO:0000313" key="3">
    <source>
        <dbReference type="Proteomes" id="UP000199005"/>
    </source>
</evidence>